<keyword evidence="6 7" id="KW-0012">Acyltransferase</keyword>
<dbReference type="InterPro" id="IPR039859">
    <property type="entry name" value="PFA4/ZDH16/20/ERF2-like"/>
</dbReference>
<dbReference type="GO" id="GO:0016020">
    <property type="term" value="C:membrane"/>
    <property type="evidence" value="ECO:0007669"/>
    <property type="project" value="UniProtKB-SubCell"/>
</dbReference>
<evidence type="ECO:0000259" key="8">
    <source>
        <dbReference type="Pfam" id="PF01529"/>
    </source>
</evidence>
<dbReference type="Pfam" id="PF01529">
    <property type="entry name" value="DHHC"/>
    <property type="match status" value="1"/>
</dbReference>
<evidence type="ECO:0000256" key="7">
    <source>
        <dbReference type="RuleBase" id="RU079119"/>
    </source>
</evidence>
<comment type="catalytic activity">
    <reaction evidence="7">
        <text>L-cysteinyl-[protein] + hexadecanoyl-CoA = S-hexadecanoyl-L-cysteinyl-[protein] + CoA</text>
        <dbReference type="Rhea" id="RHEA:36683"/>
        <dbReference type="Rhea" id="RHEA-COMP:10131"/>
        <dbReference type="Rhea" id="RHEA-COMP:11032"/>
        <dbReference type="ChEBI" id="CHEBI:29950"/>
        <dbReference type="ChEBI" id="CHEBI:57287"/>
        <dbReference type="ChEBI" id="CHEBI:57379"/>
        <dbReference type="ChEBI" id="CHEBI:74151"/>
        <dbReference type="EC" id="2.3.1.225"/>
    </reaction>
</comment>
<dbReference type="OMA" id="CDRCCED"/>
<proteinExistence type="inferred from homology"/>
<sequence length="307" mass="34085">MAPPADTAVKKSAHALSRHRGLEPPFNGTYVATIVAFLFLSSTHYALYVPCVHWAWYAATSALLAIAVPCWCFVALYDPVDPYCRANTQSVQDGLKFCNHCACYTSNDSRTRHCYDCRKCVPGFDHHCVYLQTCIGQHNYPIFFTLISTVWLWCILVTALDVLLVVPSSLAPFGLPANACIAQSTTMVVWYSVLLGVHALLCVGGFMVVSSLLLFHCIICFKRQTTYEWLVEDMMKKRDSKTRGHDSRTLGERFAELRDKATATLGPKCTRAAFAVSTTRSRSSAASADMKRTQETDARQIAITVKG</sequence>
<keyword evidence="5 7" id="KW-0472">Membrane</keyword>
<organism evidence="9 10">
    <name type="scientific">Diacronema lutheri</name>
    <name type="common">Unicellular marine alga</name>
    <name type="synonym">Monochrysis lutheri</name>
    <dbReference type="NCBI Taxonomy" id="2081491"/>
    <lineage>
        <taxon>Eukaryota</taxon>
        <taxon>Haptista</taxon>
        <taxon>Haptophyta</taxon>
        <taxon>Pavlovophyceae</taxon>
        <taxon>Pavlovales</taxon>
        <taxon>Pavlovaceae</taxon>
        <taxon>Diacronema</taxon>
    </lineage>
</organism>
<evidence type="ECO:0000256" key="4">
    <source>
        <dbReference type="ARBA" id="ARBA00022989"/>
    </source>
</evidence>
<accession>A0A8J5XFG1</accession>
<keyword evidence="2 7" id="KW-0808">Transferase</keyword>
<dbReference type="EMBL" id="JAGTXO010000005">
    <property type="protein sequence ID" value="KAG8467846.1"/>
    <property type="molecule type" value="Genomic_DNA"/>
</dbReference>
<feature type="transmembrane region" description="Helical" evidence="7">
    <location>
        <begin position="142"/>
        <end position="168"/>
    </location>
</feature>
<feature type="transmembrane region" description="Helical" evidence="7">
    <location>
        <begin position="188"/>
        <end position="215"/>
    </location>
</feature>
<comment type="caution">
    <text evidence="9">The sequence shown here is derived from an EMBL/GenBank/DDBJ whole genome shotgun (WGS) entry which is preliminary data.</text>
</comment>
<comment type="domain">
    <text evidence="7">The DHHC domain is required for palmitoyltransferase activity.</text>
</comment>
<feature type="transmembrane region" description="Helical" evidence="7">
    <location>
        <begin position="28"/>
        <end position="48"/>
    </location>
</feature>
<keyword evidence="10" id="KW-1185">Reference proteome</keyword>
<feature type="domain" description="Palmitoyltransferase DHHC" evidence="8">
    <location>
        <begin position="93"/>
        <end position="230"/>
    </location>
</feature>
<comment type="subcellular location">
    <subcellularLocation>
        <location evidence="1">Membrane</location>
        <topology evidence="1">Multi-pass membrane protein</topology>
    </subcellularLocation>
</comment>
<dbReference type="AlphaFoldDB" id="A0A8J5XFG1"/>
<dbReference type="GO" id="GO:0005794">
    <property type="term" value="C:Golgi apparatus"/>
    <property type="evidence" value="ECO:0007669"/>
    <property type="project" value="TreeGrafter"/>
</dbReference>
<protein>
    <recommendedName>
        <fullName evidence="7">Palmitoyltransferase</fullName>
        <ecNumber evidence="7">2.3.1.225</ecNumber>
    </recommendedName>
</protein>
<dbReference type="EC" id="2.3.1.225" evidence="7"/>
<reference evidence="9" key="1">
    <citation type="submission" date="2021-05" db="EMBL/GenBank/DDBJ databases">
        <title>The genome of the haptophyte Pavlova lutheri (Diacronema luteri, Pavlovales) - a model for lipid biosynthesis in eukaryotic algae.</title>
        <authorList>
            <person name="Hulatt C.J."/>
            <person name="Posewitz M.C."/>
        </authorList>
    </citation>
    <scope>NUCLEOTIDE SEQUENCE</scope>
    <source>
        <strain evidence="9">NIVA-4/92</strain>
    </source>
</reference>
<name>A0A8J5XFG1_DIALT</name>
<dbReference type="PANTHER" id="PTHR22883:SF203">
    <property type="entry name" value="PALMITOYLTRANSFERASE"/>
    <property type="match status" value="1"/>
</dbReference>
<gene>
    <name evidence="9" type="ORF">KFE25_006898</name>
</gene>
<evidence type="ECO:0000256" key="6">
    <source>
        <dbReference type="ARBA" id="ARBA00023315"/>
    </source>
</evidence>
<dbReference type="InterPro" id="IPR001594">
    <property type="entry name" value="Palmitoyltrfase_DHHC"/>
</dbReference>
<dbReference type="GO" id="GO:0019706">
    <property type="term" value="F:protein-cysteine S-palmitoyltransferase activity"/>
    <property type="evidence" value="ECO:0007669"/>
    <property type="project" value="UniProtKB-EC"/>
</dbReference>
<evidence type="ECO:0000256" key="3">
    <source>
        <dbReference type="ARBA" id="ARBA00022692"/>
    </source>
</evidence>
<evidence type="ECO:0000256" key="2">
    <source>
        <dbReference type="ARBA" id="ARBA00022679"/>
    </source>
</evidence>
<comment type="similarity">
    <text evidence="7">Belongs to the DHHC palmitoyltransferase family.</text>
</comment>
<dbReference type="PANTHER" id="PTHR22883">
    <property type="entry name" value="ZINC FINGER DHHC DOMAIN CONTAINING PROTEIN"/>
    <property type="match status" value="1"/>
</dbReference>
<keyword evidence="3 7" id="KW-0812">Transmembrane</keyword>
<dbReference type="GO" id="GO:0005783">
    <property type="term" value="C:endoplasmic reticulum"/>
    <property type="evidence" value="ECO:0007669"/>
    <property type="project" value="TreeGrafter"/>
</dbReference>
<dbReference type="Proteomes" id="UP000751190">
    <property type="component" value="Unassembled WGS sequence"/>
</dbReference>
<feature type="transmembrane region" description="Helical" evidence="7">
    <location>
        <begin position="54"/>
        <end position="77"/>
    </location>
</feature>
<keyword evidence="4 7" id="KW-1133">Transmembrane helix</keyword>
<evidence type="ECO:0000313" key="10">
    <source>
        <dbReference type="Proteomes" id="UP000751190"/>
    </source>
</evidence>
<evidence type="ECO:0000256" key="1">
    <source>
        <dbReference type="ARBA" id="ARBA00004141"/>
    </source>
</evidence>
<evidence type="ECO:0000313" key="9">
    <source>
        <dbReference type="EMBL" id="KAG8467846.1"/>
    </source>
</evidence>
<dbReference type="GO" id="GO:0006612">
    <property type="term" value="P:protein targeting to membrane"/>
    <property type="evidence" value="ECO:0007669"/>
    <property type="project" value="TreeGrafter"/>
</dbReference>
<dbReference type="PROSITE" id="PS50216">
    <property type="entry name" value="DHHC"/>
    <property type="match status" value="1"/>
</dbReference>
<evidence type="ECO:0000256" key="5">
    <source>
        <dbReference type="ARBA" id="ARBA00023136"/>
    </source>
</evidence>
<dbReference type="OrthoDB" id="9909019at2759"/>